<evidence type="ECO:0000256" key="2">
    <source>
        <dbReference type="ARBA" id="ARBA00022840"/>
    </source>
</evidence>
<proteinExistence type="predicted"/>
<organism evidence="6 7">
    <name type="scientific">Blastomyces percursus</name>
    <dbReference type="NCBI Taxonomy" id="1658174"/>
    <lineage>
        <taxon>Eukaryota</taxon>
        <taxon>Fungi</taxon>
        <taxon>Dikarya</taxon>
        <taxon>Ascomycota</taxon>
        <taxon>Pezizomycotina</taxon>
        <taxon>Eurotiomycetes</taxon>
        <taxon>Eurotiomycetidae</taxon>
        <taxon>Onygenales</taxon>
        <taxon>Ajellomycetaceae</taxon>
        <taxon>Blastomyces</taxon>
    </lineage>
</organism>
<evidence type="ECO:0000313" key="7">
    <source>
        <dbReference type="Proteomes" id="UP000242791"/>
    </source>
</evidence>
<protein>
    <submittedName>
        <fullName evidence="6">CAMKK/CAMKK-META protein kinase</fullName>
    </submittedName>
</protein>
<dbReference type="Proteomes" id="UP000242791">
    <property type="component" value="Unassembled WGS sequence"/>
</dbReference>
<dbReference type="PROSITE" id="PS00108">
    <property type="entry name" value="PROTEIN_KINASE_ST"/>
    <property type="match status" value="1"/>
</dbReference>
<dbReference type="Gene3D" id="1.10.510.10">
    <property type="entry name" value="Transferase(Phosphotransferase) domain 1"/>
    <property type="match status" value="1"/>
</dbReference>
<dbReference type="PROSITE" id="PS50011">
    <property type="entry name" value="PROTEIN_KINASE_DOM"/>
    <property type="match status" value="1"/>
</dbReference>
<dbReference type="STRING" id="1658174.A0A1J9Q4Z0"/>
<dbReference type="InterPro" id="IPR000719">
    <property type="entry name" value="Prot_kinase_dom"/>
</dbReference>
<feature type="region of interest" description="Disordered" evidence="4">
    <location>
        <begin position="762"/>
        <end position="794"/>
    </location>
</feature>
<sequence length="794" mass="87408">MAQDSSSLEHRKTVAGKITIDCSTAVAETCTIRSTAASYDSPLRHHTRSRTAPRRVKETLNARSEYTNSQDDGTAEHRINQYLIKQEIGRGSFGAVHLAVDQYGQEYAVKEFSKSRLRKRAQSHVLRNPRGLRRPGIIPAGMGLNSPLHRHPSGHEDEEGSNSLYLIKEEIAIMKKLNHPNLVALYEVLDDPTEDSLYMVMEMCKKGVIMKVGLGECSDPYPNESCRCWFRDLILGVEYLHAQNIVHRDIKPDNCLLTNDDVLKVVDFGVSEMFQKDSDMYTAKSAGSPAFLPPELCVAKHGDISGTAADIWSMGVTLYCLRYGRIPFEKESIFELYESIRNDEVKYENETDEDFIDLMTNILEKDPTKRIKMPELRNHPWVTKGGTDPLLSAQENTANPIGEPTEEELNTAITKKIGNVLTVVRAVQKFKRLIEPENAPMQSILGQDVEAHFVQPPLSMDASDVEVSSVKILDQNAPSSARSIHSKSGSTDSKRRVIEKGIYVSPSVHKSSSAPRLRSTHGESCRYSATSISKSPSPPLQTSRTSTPSKQSFSEGTRGHARDPLEEEHSFLFIGPSTFTGVLTLDDEKTSLAYFSRAATSETMGTSEVTSGLDDRGFPIDKMGLVPIVSESPGASDIDIYETAYMEEVERIRKQSLARQKPAPKVYLTRRVEGKESSLGELLRQATIDMTSTSPAEDHKAPSTITTTIQLEESTEGSGQQVANAAAAAAATNLTPTYSVQSPPHKTFGAADAVTSTTNATAATVTTSTTQQSRTGLRSLLGRVRRESAQFGKK</sequence>
<dbReference type="GO" id="GO:0035556">
    <property type="term" value="P:intracellular signal transduction"/>
    <property type="evidence" value="ECO:0007669"/>
    <property type="project" value="TreeGrafter"/>
</dbReference>
<reference evidence="6 7" key="1">
    <citation type="submission" date="2015-08" db="EMBL/GenBank/DDBJ databases">
        <title>Emmonsia species relationships and genome sequence.</title>
        <authorList>
            <person name="Cuomo C.A."/>
            <person name="Schwartz I.S."/>
            <person name="Kenyon C."/>
            <person name="De Hoog G.S."/>
            <person name="Govender N.P."/>
            <person name="Botha A."/>
            <person name="Moreno L."/>
            <person name="De Vries M."/>
            <person name="Munoz J.F."/>
            <person name="Stielow J.B."/>
        </authorList>
    </citation>
    <scope>NUCLEOTIDE SEQUENCE [LARGE SCALE GENOMIC DNA]</scope>
    <source>
        <strain evidence="6 7">EI222</strain>
    </source>
</reference>
<dbReference type="FunFam" id="3.30.200.20:FF:000447">
    <property type="entry name" value="Calcium/calmodulin dependent protein kinase"/>
    <property type="match status" value="1"/>
</dbReference>
<dbReference type="PANTHER" id="PTHR24346">
    <property type="entry name" value="MAP/MICROTUBULE AFFINITY-REGULATING KINASE"/>
    <property type="match status" value="1"/>
</dbReference>
<keyword evidence="6" id="KW-0418">Kinase</keyword>
<dbReference type="OrthoDB" id="68483at2759"/>
<evidence type="ECO:0000256" key="3">
    <source>
        <dbReference type="PROSITE-ProRule" id="PRU10141"/>
    </source>
</evidence>
<dbReference type="SMART" id="SM00220">
    <property type="entry name" value="S_TKc"/>
    <property type="match status" value="1"/>
</dbReference>
<evidence type="ECO:0000256" key="4">
    <source>
        <dbReference type="SAM" id="MobiDB-lite"/>
    </source>
</evidence>
<comment type="caution">
    <text evidence="6">The sequence shown here is derived from an EMBL/GenBank/DDBJ whole genome shotgun (WGS) entry which is preliminary data.</text>
</comment>
<dbReference type="PROSITE" id="PS00107">
    <property type="entry name" value="PROTEIN_KINASE_ATP"/>
    <property type="match status" value="1"/>
</dbReference>
<dbReference type="PANTHER" id="PTHR24346:SF77">
    <property type="entry name" value="SERINE THREONINE PROTEIN KINASE"/>
    <property type="match status" value="1"/>
</dbReference>
<feature type="compositionally biased region" description="Polar residues" evidence="4">
    <location>
        <begin position="476"/>
        <end position="491"/>
    </location>
</feature>
<keyword evidence="2 3" id="KW-0067">ATP-binding</keyword>
<dbReference type="Pfam" id="PF00069">
    <property type="entry name" value="Pkinase"/>
    <property type="match status" value="1"/>
</dbReference>
<name>A0A1J9Q4Z0_9EURO</name>
<evidence type="ECO:0000259" key="5">
    <source>
        <dbReference type="PROSITE" id="PS50011"/>
    </source>
</evidence>
<feature type="compositionally biased region" description="Polar residues" evidence="4">
    <location>
        <begin position="527"/>
        <end position="555"/>
    </location>
</feature>
<dbReference type="GO" id="GO:0005737">
    <property type="term" value="C:cytoplasm"/>
    <property type="evidence" value="ECO:0007669"/>
    <property type="project" value="TreeGrafter"/>
</dbReference>
<dbReference type="GO" id="GO:0005524">
    <property type="term" value="F:ATP binding"/>
    <property type="evidence" value="ECO:0007669"/>
    <property type="project" value="UniProtKB-UniRule"/>
</dbReference>
<keyword evidence="1 3" id="KW-0547">Nucleotide-binding</keyword>
<dbReference type="VEuPathDB" id="FungiDB:ACJ73_04897"/>
<dbReference type="FunFam" id="1.10.510.10:FF:000995">
    <property type="entry name" value="BcCMK3, calcium/calmodulin-dependent protein kinase"/>
    <property type="match status" value="1"/>
</dbReference>
<dbReference type="SUPFAM" id="SSF56112">
    <property type="entry name" value="Protein kinase-like (PK-like)"/>
    <property type="match status" value="1"/>
</dbReference>
<feature type="binding site" evidence="3">
    <location>
        <position position="110"/>
    </location>
    <ligand>
        <name>ATP</name>
        <dbReference type="ChEBI" id="CHEBI:30616"/>
    </ligand>
</feature>
<feature type="region of interest" description="Disordered" evidence="4">
    <location>
        <begin position="476"/>
        <end position="562"/>
    </location>
</feature>
<dbReference type="CDD" id="cd14008">
    <property type="entry name" value="STKc_LKB1_CaMKK"/>
    <property type="match status" value="1"/>
</dbReference>
<dbReference type="Gene3D" id="3.30.200.20">
    <property type="entry name" value="Phosphorylase Kinase, domain 1"/>
    <property type="match status" value="1"/>
</dbReference>
<evidence type="ECO:0000256" key="1">
    <source>
        <dbReference type="ARBA" id="ARBA00022741"/>
    </source>
</evidence>
<dbReference type="InterPro" id="IPR011009">
    <property type="entry name" value="Kinase-like_dom_sf"/>
</dbReference>
<accession>A0A1J9Q4Z0</accession>
<dbReference type="AlphaFoldDB" id="A0A1J9Q4Z0"/>
<feature type="domain" description="Protein kinase" evidence="5">
    <location>
        <begin position="82"/>
        <end position="382"/>
    </location>
</feature>
<gene>
    <name evidence="6" type="ORF">ACJ73_04897</name>
</gene>
<evidence type="ECO:0000313" key="6">
    <source>
        <dbReference type="EMBL" id="OJD23750.1"/>
    </source>
</evidence>
<dbReference type="InterPro" id="IPR008271">
    <property type="entry name" value="Ser/Thr_kinase_AS"/>
</dbReference>
<dbReference type="EMBL" id="LGTZ01000717">
    <property type="protein sequence ID" value="OJD23750.1"/>
    <property type="molecule type" value="Genomic_DNA"/>
</dbReference>
<keyword evidence="7" id="KW-1185">Reference proteome</keyword>
<dbReference type="GO" id="GO:0004674">
    <property type="term" value="F:protein serine/threonine kinase activity"/>
    <property type="evidence" value="ECO:0007669"/>
    <property type="project" value="TreeGrafter"/>
</dbReference>
<dbReference type="InterPro" id="IPR017441">
    <property type="entry name" value="Protein_kinase_ATP_BS"/>
</dbReference>
<keyword evidence="6" id="KW-0808">Transferase</keyword>